<sequence length="220" mass="23364">MGDTLRAVIRHTPLMLGLVVGIVTGVILALADTDVSPLNQALIAWDAAAFVYLLTVLVQTHGINAQTIIDHAADVDDGRYFVLFVSLAGVIASLTAIVVELQSAAAGDDRGLHVGFVFLTVAISWLFVHTSFAKHYAHEYFGPADEGGIRKGLIFPGDEAPDFGDFFHFALVIGVAAQTADIQIAAKPIRRVVTLHGVLAFVFNTVVLALTLSLVGDLFG</sequence>
<dbReference type="Proteomes" id="UP000431269">
    <property type="component" value="Chromosome"/>
</dbReference>
<keyword evidence="1" id="KW-1133">Transmembrane helix</keyword>
<feature type="transmembrane region" description="Helical" evidence="1">
    <location>
        <begin position="12"/>
        <end position="30"/>
    </location>
</feature>
<dbReference type="RefSeq" id="WP_158765554.1">
    <property type="nucleotide sequence ID" value="NZ_CP047045.1"/>
</dbReference>
<gene>
    <name evidence="2" type="ORF">DSM104635_01450</name>
</gene>
<proteinExistence type="predicted"/>
<keyword evidence="3" id="KW-1185">Reference proteome</keyword>
<accession>A0A6I6MI13</accession>
<keyword evidence="1" id="KW-0472">Membrane</keyword>
<evidence type="ECO:0000256" key="1">
    <source>
        <dbReference type="SAM" id="Phobius"/>
    </source>
</evidence>
<evidence type="ECO:0000313" key="3">
    <source>
        <dbReference type="Proteomes" id="UP000431269"/>
    </source>
</evidence>
<organism evidence="2 3">
    <name type="scientific">Terricaulis silvestris</name>
    <dbReference type="NCBI Taxonomy" id="2686094"/>
    <lineage>
        <taxon>Bacteria</taxon>
        <taxon>Pseudomonadati</taxon>
        <taxon>Pseudomonadota</taxon>
        <taxon>Alphaproteobacteria</taxon>
        <taxon>Caulobacterales</taxon>
        <taxon>Caulobacteraceae</taxon>
        <taxon>Terricaulis</taxon>
    </lineage>
</organism>
<evidence type="ECO:0000313" key="2">
    <source>
        <dbReference type="EMBL" id="QGZ94630.1"/>
    </source>
</evidence>
<protein>
    <submittedName>
        <fullName evidence="2">Putative membrane protein</fullName>
    </submittedName>
</protein>
<keyword evidence="1" id="KW-0812">Transmembrane</keyword>
<dbReference type="AlphaFoldDB" id="A0A6I6MI13"/>
<dbReference type="Pfam" id="PF07077">
    <property type="entry name" value="DUF1345"/>
    <property type="match status" value="1"/>
</dbReference>
<feature type="transmembrane region" description="Helical" evidence="1">
    <location>
        <begin position="80"/>
        <end position="99"/>
    </location>
</feature>
<dbReference type="EMBL" id="CP047045">
    <property type="protein sequence ID" value="QGZ94630.1"/>
    <property type="molecule type" value="Genomic_DNA"/>
</dbReference>
<feature type="transmembrane region" description="Helical" evidence="1">
    <location>
        <begin position="42"/>
        <end position="60"/>
    </location>
</feature>
<feature type="transmembrane region" description="Helical" evidence="1">
    <location>
        <begin position="193"/>
        <end position="215"/>
    </location>
</feature>
<feature type="transmembrane region" description="Helical" evidence="1">
    <location>
        <begin position="111"/>
        <end position="128"/>
    </location>
</feature>
<reference evidence="3" key="1">
    <citation type="submission" date="2019-12" db="EMBL/GenBank/DDBJ databases">
        <title>Complete genome of Terracaulis silvestris 0127_4.</title>
        <authorList>
            <person name="Vieira S."/>
            <person name="Riedel T."/>
            <person name="Sproer C."/>
            <person name="Pascual J."/>
            <person name="Boedeker C."/>
            <person name="Overmann J."/>
        </authorList>
    </citation>
    <scope>NUCLEOTIDE SEQUENCE [LARGE SCALE GENOMIC DNA]</scope>
    <source>
        <strain evidence="3">0127_4</strain>
    </source>
</reference>
<dbReference type="KEGG" id="tsv:DSM104635_01450"/>
<name>A0A6I6MI13_9CAUL</name>
<dbReference type="InterPro" id="IPR009781">
    <property type="entry name" value="DUF1345"/>
</dbReference>